<keyword evidence="2" id="KW-1185">Reference proteome</keyword>
<dbReference type="AlphaFoldDB" id="W4L6Y2"/>
<dbReference type="HOGENOM" id="CLU_3395670_0_0_7"/>
<comment type="caution">
    <text evidence="1">The sequence shown here is derived from an EMBL/GenBank/DDBJ whole genome shotgun (WGS) entry which is preliminary data.</text>
</comment>
<evidence type="ECO:0000313" key="2">
    <source>
        <dbReference type="Proteomes" id="UP000019140"/>
    </source>
</evidence>
<dbReference type="Proteomes" id="UP000019140">
    <property type="component" value="Unassembled WGS sequence"/>
</dbReference>
<gene>
    <name evidence="1" type="ORF">ETSY2_51410</name>
</gene>
<proteinExistence type="predicted"/>
<reference evidence="1 2" key="1">
    <citation type="journal article" date="2014" name="Nature">
        <title>An environmental bacterial taxon with a large and distinct metabolic repertoire.</title>
        <authorList>
            <person name="Wilson M.C."/>
            <person name="Mori T."/>
            <person name="Ruckert C."/>
            <person name="Uria A.R."/>
            <person name="Helf M.J."/>
            <person name="Takada K."/>
            <person name="Gernert C."/>
            <person name="Steffens U.A."/>
            <person name="Heycke N."/>
            <person name="Schmitt S."/>
            <person name="Rinke C."/>
            <person name="Helfrich E.J."/>
            <person name="Brachmann A.O."/>
            <person name="Gurgui C."/>
            <person name="Wakimoto T."/>
            <person name="Kracht M."/>
            <person name="Crusemann M."/>
            <person name="Hentschel U."/>
            <person name="Abe I."/>
            <person name="Matsunaga S."/>
            <person name="Kalinowski J."/>
            <person name="Takeyama H."/>
            <person name="Piel J."/>
        </authorList>
    </citation>
    <scope>NUCLEOTIDE SEQUENCE [LARGE SCALE GENOMIC DNA]</scope>
    <source>
        <strain evidence="2">TSY2</strain>
    </source>
</reference>
<name>W4L6Y2_9BACT</name>
<dbReference type="EMBL" id="AZHX01002648">
    <property type="protein sequence ID" value="ETW93440.1"/>
    <property type="molecule type" value="Genomic_DNA"/>
</dbReference>
<sequence length="31" mass="3529">MSRALLNIPMEWTVADIASEGDEAPWQNQVR</sequence>
<evidence type="ECO:0000313" key="1">
    <source>
        <dbReference type="EMBL" id="ETW93440.1"/>
    </source>
</evidence>
<protein>
    <submittedName>
        <fullName evidence="1">Uncharacterized protein</fullName>
    </submittedName>
</protein>
<organism evidence="1 2">
    <name type="scientific">Candidatus Entotheonella gemina</name>
    <dbReference type="NCBI Taxonomy" id="1429439"/>
    <lineage>
        <taxon>Bacteria</taxon>
        <taxon>Pseudomonadati</taxon>
        <taxon>Nitrospinota/Tectimicrobiota group</taxon>
        <taxon>Candidatus Tectimicrobiota</taxon>
        <taxon>Candidatus Entotheonellia</taxon>
        <taxon>Candidatus Entotheonellales</taxon>
        <taxon>Candidatus Entotheonellaceae</taxon>
        <taxon>Candidatus Entotheonella</taxon>
    </lineage>
</organism>
<accession>W4L6Y2</accession>